<feature type="compositionally biased region" description="Polar residues" evidence="6">
    <location>
        <begin position="209"/>
        <end position="232"/>
    </location>
</feature>
<evidence type="ECO:0000256" key="4">
    <source>
        <dbReference type="ARBA" id="ARBA00023136"/>
    </source>
</evidence>
<keyword evidence="2 7" id="KW-0812">Transmembrane</keyword>
<keyword evidence="3 7" id="KW-1133">Transmembrane helix</keyword>
<accession>A0AA35Q491</accession>
<evidence type="ECO:0000256" key="2">
    <source>
        <dbReference type="ARBA" id="ARBA00022692"/>
    </source>
</evidence>
<dbReference type="AlphaFoldDB" id="A0AA35Q491"/>
<comment type="subcellular location">
    <subcellularLocation>
        <location evidence="1">Membrane</location>
        <topology evidence="1">Multi-pass membrane protein</topology>
    </subcellularLocation>
</comment>
<evidence type="ECO:0000256" key="1">
    <source>
        <dbReference type="ARBA" id="ARBA00004141"/>
    </source>
</evidence>
<dbReference type="PANTHER" id="PTHR33048:SF108">
    <property type="entry name" value="INTEGRAL MEMBRANE PROTEIN"/>
    <property type="match status" value="1"/>
</dbReference>
<dbReference type="Pfam" id="PF20684">
    <property type="entry name" value="Fung_rhodopsin"/>
    <property type="match status" value="1"/>
</dbReference>
<proteinExistence type="inferred from homology"/>
<organism evidence="9 10">
    <name type="scientific">Clonostachys chloroleuca</name>
    <dbReference type="NCBI Taxonomy" id="1926264"/>
    <lineage>
        <taxon>Eukaryota</taxon>
        <taxon>Fungi</taxon>
        <taxon>Dikarya</taxon>
        <taxon>Ascomycota</taxon>
        <taxon>Pezizomycotina</taxon>
        <taxon>Sordariomycetes</taxon>
        <taxon>Hypocreomycetidae</taxon>
        <taxon>Hypocreales</taxon>
        <taxon>Bionectriaceae</taxon>
        <taxon>Clonostachys</taxon>
    </lineage>
</organism>
<feature type="domain" description="Rhodopsin" evidence="8">
    <location>
        <begin position="13"/>
        <end position="162"/>
    </location>
</feature>
<sequence length="232" mass="25979">MEKAIIHWCKDANSIIYFPTAYFTKVPHLLLIGRVYAVKGRAARSIHIFIVILFVAYLPAQIVKIVICIPIRAYWDPSVDGRCLNQRKIFLFGLALAIFTDFVIPLLLISLTWSLRKIKIIALLGAGGVATGMTILRMYKAVKFRDSNDVMADFQWLMLTTILLKQPTSRGTLHGAARTSSMLDRISAIVRAWEQCRTSQAEDGDVKQDSNQGHGINNHETNECVNSISANT</sequence>
<evidence type="ECO:0000259" key="8">
    <source>
        <dbReference type="Pfam" id="PF20684"/>
    </source>
</evidence>
<protein>
    <recommendedName>
        <fullName evidence="8">Rhodopsin domain-containing protein</fullName>
    </recommendedName>
</protein>
<evidence type="ECO:0000256" key="7">
    <source>
        <dbReference type="SAM" id="Phobius"/>
    </source>
</evidence>
<gene>
    <name evidence="9" type="ORF">CCHLO57077_00019251</name>
</gene>
<dbReference type="PANTHER" id="PTHR33048">
    <property type="entry name" value="PTH11-LIKE INTEGRAL MEMBRANE PROTEIN (AFU_ORTHOLOGUE AFUA_5G11245)"/>
    <property type="match status" value="1"/>
</dbReference>
<feature type="region of interest" description="Disordered" evidence="6">
    <location>
        <begin position="201"/>
        <end position="232"/>
    </location>
</feature>
<evidence type="ECO:0000313" key="10">
    <source>
        <dbReference type="Proteomes" id="UP001160390"/>
    </source>
</evidence>
<keyword evidence="10" id="KW-1185">Reference proteome</keyword>
<feature type="transmembrane region" description="Helical" evidence="7">
    <location>
        <begin position="46"/>
        <end position="69"/>
    </location>
</feature>
<evidence type="ECO:0000256" key="6">
    <source>
        <dbReference type="SAM" id="MobiDB-lite"/>
    </source>
</evidence>
<evidence type="ECO:0000256" key="5">
    <source>
        <dbReference type="ARBA" id="ARBA00038359"/>
    </source>
</evidence>
<feature type="transmembrane region" description="Helical" evidence="7">
    <location>
        <begin position="89"/>
        <end position="114"/>
    </location>
</feature>
<dbReference type="InterPro" id="IPR049326">
    <property type="entry name" value="Rhodopsin_dom_fungi"/>
</dbReference>
<evidence type="ECO:0000256" key="3">
    <source>
        <dbReference type="ARBA" id="ARBA00022989"/>
    </source>
</evidence>
<dbReference type="InterPro" id="IPR052337">
    <property type="entry name" value="SAT4-like"/>
</dbReference>
<keyword evidence="4 7" id="KW-0472">Membrane</keyword>
<name>A0AA35Q491_9HYPO</name>
<reference evidence="9" key="1">
    <citation type="submission" date="2023-01" db="EMBL/GenBank/DDBJ databases">
        <authorList>
            <person name="Piombo E."/>
        </authorList>
    </citation>
    <scope>NUCLEOTIDE SEQUENCE</scope>
</reference>
<comment type="caution">
    <text evidence="9">The sequence shown here is derived from an EMBL/GenBank/DDBJ whole genome shotgun (WGS) entry which is preliminary data.</text>
</comment>
<comment type="similarity">
    <text evidence="5">Belongs to the SAT4 family.</text>
</comment>
<dbReference type="EMBL" id="CABFNP030001087">
    <property type="protein sequence ID" value="CAI6091142.1"/>
    <property type="molecule type" value="Genomic_DNA"/>
</dbReference>
<dbReference type="Proteomes" id="UP001160390">
    <property type="component" value="Unassembled WGS sequence"/>
</dbReference>
<feature type="transmembrane region" description="Helical" evidence="7">
    <location>
        <begin position="120"/>
        <end position="139"/>
    </location>
</feature>
<evidence type="ECO:0000313" key="9">
    <source>
        <dbReference type="EMBL" id="CAI6091142.1"/>
    </source>
</evidence>
<dbReference type="GO" id="GO:0016020">
    <property type="term" value="C:membrane"/>
    <property type="evidence" value="ECO:0007669"/>
    <property type="project" value="UniProtKB-SubCell"/>
</dbReference>